<dbReference type="PRINTS" id="PR00868">
    <property type="entry name" value="DNAPOLI"/>
</dbReference>
<protein>
    <recommendedName>
        <fullName evidence="3 15">DNA polymerase I</fullName>
        <ecNumber evidence="2 15">2.7.7.7</ecNumber>
    </recommendedName>
</protein>
<dbReference type="NCBIfam" id="TIGR00593">
    <property type="entry name" value="pola"/>
    <property type="match status" value="1"/>
</dbReference>
<dbReference type="SUPFAM" id="SSF53098">
    <property type="entry name" value="Ribonuclease H-like"/>
    <property type="match status" value="1"/>
</dbReference>
<dbReference type="InterPro" id="IPR036279">
    <property type="entry name" value="5-3_exonuclease_C_sf"/>
</dbReference>
<evidence type="ECO:0000256" key="15">
    <source>
        <dbReference type="NCBIfam" id="TIGR00593"/>
    </source>
</evidence>
<dbReference type="FunFam" id="1.10.150.20:FF:000003">
    <property type="entry name" value="DNA polymerase I"/>
    <property type="match status" value="1"/>
</dbReference>
<dbReference type="Gene3D" id="3.30.70.370">
    <property type="match status" value="1"/>
</dbReference>
<comment type="catalytic activity">
    <reaction evidence="14 16">
        <text>DNA(n) + a 2'-deoxyribonucleoside 5'-triphosphate = DNA(n+1) + diphosphate</text>
        <dbReference type="Rhea" id="RHEA:22508"/>
        <dbReference type="Rhea" id="RHEA-COMP:17339"/>
        <dbReference type="Rhea" id="RHEA-COMP:17340"/>
        <dbReference type="ChEBI" id="CHEBI:33019"/>
        <dbReference type="ChEBI" id="CHEBI:61560"/>
        <dbReference type="ChEBI" id="CHEBI:173112"/>
        <dbReference type="EC" id="2.7.7.7"/>
    </reaction>
</comment>
<dbReference type="FunFam" id="3.40.50.1010:FF:000064">
    <property type="entry name" value="DNA polymerase I"/>
    <property type="match status" value="1"/>
</dbReference>
<keyword evidence="10 16" id="KW-0269">Exonuclease</keyword>
<evidence type="ECO:0000256" key="4">
    <source>
        <dbReference type="ARBA" id="ARBA00022679"/>
    </source>
</evidence>
<dbReference type="CDD" id="cd06139">
    <property type="entry name" value="DNA_polA_I_Ecoli_like_exo"/>
    <property type="match status" value="1"/>
</dbReference>
<dbReference type="CDD" id="cd09898">
    <property type="entry name" value="H3TH_53EXO"/>
    <property type="match status" value="1"/>
</dbReference>
<dbReference type="SMART" id="SM00474">
    <property type="entry name" value="35EXOc"/>
    <property type="match status" value="1"/>
</dbReference>
<dbReference type="CDD" id="cd08637">
    <property type="entry name" value="DNA_pol_A_pol_I_C"/>
    <property type="match status" value="1"/>
</dbReference>
<keyword evidence="4 16" id="KW-0808">Transferase</keyword>
<evidence type="ECO:0000256" key="10">
    <source>
        <dbReference type="ARBA" id="ARBA00022839"/>
    </source>
</evidence>
<dbReference type="SMART" id="SM00482">
    <property type="entry name" value="POLAc"/>
    <property type="match status" value="1"/>
</dbReference>
<dbReference type="Pfam" id="PF01612">
    <property type="entry name" value="DNA_pol_A_exo1"/>
    <property type="match status" value="1"/>
</dbReference>
<dbReference type="InterPro" id="IPR001098">
    <property type="entry name" value="DNA-dir_DNA_pol_A_palm_dom"/>
</dbReference>
<name>A0A6N2R1I0_BACOV</name>
<dbReference type="InterPro" id="IPR002421">
    <property type="entry name" value="5-3_exonuclease"/>
</dbReference>
<dbReference type="InterPro" id="IPR043502">
    <property type="entry name" value="DNA/RNA_pol_sf"/>
</dbReference>
<evidence type="ECO:0000259" key="18">
    <source>
        <dbReference type="SMART" id="SM00475"/>
    </source>
</evidence>
<dbReference type="CDD" id="cd09859">
    <property type="entry name" value="PIN_53EXO"/>
    <property type="match status" value="1"/>
</dbReference>
<dbReference type="PANTHER" id="PTHR10133">
    <property type="entry name" value="DNA POLYMERASE I"/>
    <property type="match status" value="1"/>
</dbReference>
<evidence type="ECO:0000256" key="3">
    <source>
        <dbReference type="ARBA" id="ARBA00020311"/>
    </source>
</evidence>
<keyword evidence="6 16" id="KW-0235">DNA replication</keyword>
<dbReference type="SUPFAM" id="SSF47807">
    <property type="entry name" value="5' to 3' exonuclease, C-terminal subdomain"/>
    <property type="match status" value="1"/>
</dbReference>
<evidence type="ECO:0000256" key="1">
    <source>
        <dbReference type="ARBA" id="ARBA00007705"/>
    </source>
</evidence>
<comment type="function">
    <text evidence="16">In addition to polymerase activity, this DNA polymerase exhibits 3'-5' and 5'-3' exonuclease activity.</text>
</comment>
<evidence type="ECO:0000256" key="11">
    <source>
        <dbReference type="ARBA" id="ARBA00022932"/>
    </source>
</evidence>
<feature type="domain" description="3'-5' exonuclease" evidence="17">
    <location>
        <begin position="368"/>
        <end position="549"/>
    </location>
</feature>
<dbReference type="InterPro" id="IPR002298">
    <property type="entry name" value="DNA_polymerase_A"/>
</dbReference>
<evidence type="ECO:0000259" key="19">
    <source>
        <dbReference type="SMART" id="SM00482"/>
    </source>
</evidence>
<dbReference type="Gene3D" id="1.10.150.20">
    <property type="entry name" value="5' to 3' exonuclease, C-terminal subdomain"/>
    <property type="match status" value="2"/>
</dbReference>
<evidence type="ECO:0000256" key="7">
    <source>
        <dbReference type="ARBA" id="ARBA00022722"/>
    </source>
</evidence>
<keyword evidence="11 16" id="KW-0239">DNA-directed DNA polymerase</keyword>
<evidence type="ECO:0000256" key="8">
    <source>
        <dbReference type="ARBA" id="ARBA00022763"/>
    </source>
</evidence>
<dbReference type="InterPro" id="IPR012337">
    <property type="entry name" value="RNaseH-like_sf"/>
</dbReference>
<keyword evidence="8 16" id="KW-0227">DNA damage</keyword>
<dbReference type="FunFam" id="1.10.150.20:FF:000002">
    <property type="entry name" value="DNA polymerase I"/>
    <property type="match status" value="1"/>
</dbReference>
<dbReference type="FunFam" id="3.30.420.10:FF:000026">
    <property type="entry name" value="DNA polymerase I"/>
    <property type="match status" value="1"/>
</dbReference>
<proteinExistence type="inferred from homology"/>
<dbReference type="PANTHER" id="PTHR10133:SF27">
    <property type="entry name" value="DNA POLYMERASE NU"/>
    <property type="match status" value="1"/>
</dbReference>
<evidence type="ECO:0000256" key="16">
    <source>
        <dbReference type="RuleBase" id="RU004460"/>
    </source>
</evidence>
<keyword evidence="13 16" id="KW-0234">DNA repair</keyword>
<dbReference type="SMART" id="SM00279">
    <property type="entry name" value="HhH2"/>
    <property type="match status" value="1"/>
</dbReference>
<keyword evidence="5 16" id="KW-0548">Nucleotidyltransferase</keyword>
<keyword evidence="12 16" id="KW-0238">DNA-binding</keyword>
<gene>
    <name evidence="16 20" type="primary">polA</name>
    <name evidence="20" type="ORF">BOLFYP28_00145</name>
</gene>
<dbReference type="InterPro" id="IPR036397">
    <property type="entry name" value="RNaseH_sf"/>
</dbReference>
<sequence length="960" mass="108428">MYFYHEKLIKSMDSGNKLFLLDAYALIYRAYYAFIKNPRINSKGFNTSAILGFVNTLEEVLKKENPTHIGVAFDPAGPTFRHEAFEQYKAQREETPEAIRLSVPIIKDIIRAYRIPILEVAGYEADDVIGTLATEAGRQGITTYMMTPDKDYGQLVSDKVFMYRPKHTGGFEVMGVEEVKAKFDIQSPTQVIDMLGLMGDSSDNIPGCPGVGEKTAQKLVSEFGSIENLLEHTDQLKGALKTKVETNREMITFSKFLATIKIDVPIQLEMDALVREEADENSLRSIFEELEFRTLIDRVLKKDISGNGITSATGSKVATGKSAPSPLPLFPEEGGGMQGDLFANFTPDEPGEAKKSNLETLESLTYCYQLIDTEEKRREIIQKLLTSKILSLDTETTGTEPMDAELVGMSFSIAENEAFYVPVPSDQDEALKIVNEFRPVFENENSLKVGQNIKYDMIVLQNYGATVKGPLFDTMIAHYVLQPELRHGMDYLAEIYLHYQTIHIDELIGPKGKNQKNMRDLDPKDVYLYACEDADVTLKLKNVLEKELKENDAERLFYDIEMPLVPVLVNIERNGVLLDTEALKQSSAHFTAQMEQIEKEIYELAGETFNIASPKQVGEVLFDKLKIVEKAKKTKTGQYVTSEEVLESLRHKHPVVEKILEHRGLKKLLGTYIDALPQLINPRTGRVHTSFNQTVTATGRLSSSNPNLQNIPIRDENGKEIRKAFIPDEGCLFFSADYSQIELRIMAHLSEDKNMIDAFLSNHDIHAATAAKVYKIDLKDVGSDMRRKAKTANFGIIYGISVFGLAERMNVDRKEAKELIDGYFETYPGVKAYMDKSIQVAQEKGYVETIFHRKRFLPDINSRNAVVRGYAERNAINAPIQGSAADIIKVAMARIYQRFQTEGIQAKMILQVHDELNFSVPVNEKERVEEIVIEEMEKAYRMHVPLKADCGWGKNWLEAH</sequence>
<dbReference type="Gene3D" id="1.20.1060.10">
    <property type="entry name" value="Taq DNA Polymerase, Chain T, domain 4"/>
    <property type="match status" value="1"/>
</dbReference>
<evidence type="ECO:0000256" key="9">
    <source>
        <dbReference type="ARBA" id="ARBA00022801"/>
    </source>
</evidence>
<evidence type="ECO:0000313" key="20">
    <source>
        <dbReference type="EMBL" id="VYS74607.1"/>
    </source>
</evidence>
<dbReference type="InterPro" id="IPR019760">
    <property type="entry name" value="DNA-dir_DNA_pol_A_CS"/>
</dbReference>
<evidence type="ECO:0000256" key="6">
    <source>
        <dbReference type="ARBA" id="ARBA00022705"/>
    </source>
</evidence>
<evidence type="ECO:0000256" key="2">
    <source>
        <dbReference type="ARBA" id="ARBA00012417"/>
    </source>
</evidence>
<dbReference type="Pfam" id="PF02739">
    <property type="entry name" value="5_3_exonuc_N"/>
    <property type="match status" value="1"/>
</dbReference>
<dbReference type="GO" id="GO:0008409">
    <property type="term" value="F:5'-3' exonuclease activity"/>
    <property type="evidence" value="ECO:0007669"/>
    <property type="project" value="UniProtKB-UniRule"/>
</dbReference>
<dbReference type="GO" id="GO:0006302">
    <property type="term" value="P:double-strand break repair"/>
    <property type="evidence" value="ECO:0007669"/>
    <property type="project" value="TreeGrafter"/>
</dbReference>
<reference evidence="20" key="1">
    <citation type="submission" date="2019-11" db="EMBL/GenBank/DDBJ databases">
        <authorList>
            <person name="Feng L."/>
        </authorList>
    </citation>
    <scope>NUCLEOTIDE SEQUENCE</scope>
    <source>
        <strain evidence="20">BovatusLFYP28</strain>
    </source>
</reference>
<evidence type="ECO:0000256" key="13">
    <source>
        <dbReference type="ARBA" id="ARBA00023204"/>
    </source>
</evidence>
<dbReference type="Pfam" id="PF00476">
    <property type="entry name" value="DNA_pol_A"/>
    <property type="match status" value="1"/>
</dbReference>
<dbReference type="InterPro" id="IPR002562">
    <property type="entry name" value="3'-5'_exonuclease_dom"/>
</dbReference>
<dbReference type="FunFam" id="1.20.1060.10:FF:000001">
    <property type="entry name" value="DNA polymerase I"/>
    <property type="match status" value="1"/>
</dbReference>
<dbReference type="Gene3D" id="3.40.50.1010">
    <property type="entry name" value="5'-nuclease"/>
    <property type="match status" value="1"/>
</dbReference>
<dbReference type="EMBL" id="CACRTD010000001">
    <property type="protein sequence ID" value="VYS74607.1"/>
    <property type="molecule type" value="Genomic_DNA"/>
</dbReference>
<dbReference type="InterPro" id="IPR029060">
    <property type="entry name" value="PIN-like_dom_sf"/>
</dbReference>
<dbReference type="InterPro" id="IPR020046">
    <property type="entry name" value="5-3_exonucl_a-hlix_arch_N"/>
</dbReference>
<dbReference type="GO" id="GO:0006261">
    <property type="term" value="P:DNA-templated DNA replication"/>
    <property type="evidence" value="ECO:0007669"/>
    <property type="project" value="UniProtKB-UniRule"/>
</dbReference>
<keyword evidence="7" id="KW-0540">Nuclease</keyword>
<feature type="domain" description="5'-3' exonuclease" evidence="18">
    <location>
        <begin position="16"/>
        <end position="276"/>
    </location>
</feature>
<dbReference type="AlphaFoldDB" id="A0A6N2R1I0"/>
<dbReference type="GO" id="GO:0003887">
    <property type="term" value="F:DNA-directed DNA polymerase activity"/>
    <property type="evidence" value="ECO:0007669"/>
    <property type="project" value="UniProtKB-UniRule"/>
</dbReference>
<dbReference type="SMART" id="SM00475">
    <property type="entry name" value="53EXOc"/>
    <property type="match status" value="1"/>
</dbReference>
<organism evidence="20">
    <name type="scientific">Bacteroides ovatus</name>
    <dbReference type="NCBI Taxonomy" id="28116"/>
    <lineage>
        <taxon>Bacteria</taxon>
        <taxon>Pseudomonadati</taxon>
        <taxon>Bacteroidota</taxon>
        <taxon>Bacteroidia</taxon>
        <taxon>Bacteroidales</taxon>
        <taxon>Bacteroidaceae</taxon>
        <taxon>Bacteroides</taxon>
    </lineage>
</organism>
<dbReference type="PROSITE" id="PS00447">
    <property type="entry name" value="DNA_POLYMERASE_A"/>
    <property type="match status" value="1"/>
</dbReference>
<dbReference type="GO" id="GO:0003677">
    <property type="term" value="F:DNA binding"/>
    <property type="evidence" value="ECO:0007669"/>
    <property type="project" value="UniProtKB-UniRule"/>
</dbReference>
<dbReference type="InterPro" id="IPR020045">
    <property type="entry name" value="DNA_polI_H3TH"/>
</dbReference>
<evidence type="ECO:0000259" key="17">
    <source>
        <dbReference type="SMART" id="SM00474"/>
    </source>
</evidence>
<dbReference type="SUPFAM" id="SSF56672">
    <property type="entry name" value="DNA/RNA polymerases"/>
    <property type="match status" value="1"/>
</dbReference>
<dbReference type="SUPFAM" id="SSF88723">
    <property type="entry name" value="PIN domain-like"/>
    <property type="match status" value="1"/>
</dbReference>
<dbReference type="EC" id="2.7.7.7" evidence="2 15"/>
<dbReference type="Gene3D" id="3.30.420.10">
    <property type="entry name" value="Ribonuclease H-like superfamily/Ribonuclease H"/>
    <property type="match status" value="1"/>
</dbReference>
<comment type="similarity">
    <text evidence="1 16">Belongs to the DNA polymerase type-A family.</text>
</comment>
<dbReference type="Pfam" id="PF01367">
    <property type="entry name" value="5_3_exonuc"/>
    <property type="match status" value="1"/>
</dbReference>
<dbReference type="InterPro" id="IPR008918">
    <property type="entry name" value="HhH2"/>
</dbReference>
<dbReference type="InterPro" id="IPR018320">
    <property type="entry name" value="DNA_polymerase_1"/>
</dbReference>
<feature type="domain" description="DNA-directed DNA polymerase family A palm" evidence="19">
    <location>
        <begin position="718"/>
        <end position="924"/>
    </location>
</feature>
<evidence type="ECO:0000256" key="5">
    <source>
        <dbReference type="ARBA" id="ARBA00022695"/>
    </source>
</evidence>
<accession>A0A6N2R1I0</accession>
<evidence type="ECO:0000256" key="12">
    <source>
        <dbReference type="ARBA" id="ARBA00023125"/>
    </source>
</evidence>
<keyword evidence="9 16" id="KW-0378">Hydrolase</keyword>
<dbReference type="GO" id="GO:0008408">
    <property type="term" value="F:3'-5' exonuclease activity"/>
    <property type="evidence" value="ECO:0007669"/>
    <property type="project" value="UniProtKB-UniRule"/>
</dbReference>
<dbReference type="NCBIfam" id="NF004397">
    <property type="entry name" value="PRK05755.1"/>
    <property type="match status" value="1"/>
</dbReference>
<evidence type="ECO:0000256" key="14">
    <source>
        <dbReference type="ARBA" id="ARBA00049244"/>
    </source>
</evidence>